<dbReference type="EMBL" id="JQ292796">
    <property type="protein sequence ID" value="AFI56308.1"/>
    <property type="molecule type" value="Genomic_DNA"/>
</dbReference>
<accession>I1VYR6</accession>
<evidence type="ECO:0000313" key="1">
    <source>
        <dbReference type="EMBL" id="AFI56308.1"/>
    </source>
</evidence>
<name>I1VYR6_ERWAM</name>
<reference evidence="1" key="1">
    <citation type="journal article" date="2013" name="Res. Microbiol.">
        <title>Deep sequencing revealed genome-wide single-nucleotide polymorphism and plasmid content of Erwinia amylovora strains isolated in Middle Atlas, Morocco.</title>
        <authorList>
            <person name="Hannou N."/>
            <person name="Mondy S."/>
            <person name="Planamente S."/>
            <person name="Moumni M."/>
            <person name="Llop P."/>
            <person name="Lopez M."/>
            <person name="Manceau C."/>
            <person name="Barny M.A."/>
            <person name="Faure D."/>
        </authorList>
    </citation>
    <scope>NUCLEOTIDE SEQUENCE</scope>
    <source>
        <strain evidence="1">CFBP7517</strain>
        <plasmid evidence="1">pEM65</plasmid>
    </source>
</reference>
<proteinExistence type="predicted"/>
<sequence>MQIGGCAHKSKEFFKLCIILRCDWILDSFIVEHTDAIVKHKATFNPSTHSKINHFNDKFSL</sequence>
<protein>
    <submittedName>
        <fullName evidence="1">Uncharacterized protein</fullName>
    </submittedName>
</protein>
<keyword evidence="1" id="KW-0614">Plasmid</keyword>
<organism evidence="1">
    <name type="scientific">Erwinia amylovora</name>
    <name type="common">Fire blight bacteria</name>
    <dbReference type="NCBI Taxonomy" id="552"/>
    <lineage>
        <taxon>Bacteria</taxon>
        <taxon>Pseudomonadati</taxon>
        <taxon>Pseudomonadota</taxon>
        <taxon>Gammaproteobacteria</taxon>
        <taxon>Enterobacterales</taxon>
        <taxon>Erwiniaceae</taxon>
        <taxon>Erwinia</taxon>
    </lineage>
</organism>
<geneLocation type="plasmid" evidence="1">
    <name>pEM65</name>
</geneLocation>
<dbReference type="AlphaFoldDB" id="I1VYR6"/>